<evidence type="ECO:0000256" key="5">
    <source>
        <dbReference type="ARBA" id="ARBA00022725"/>
    </source>
</evidence>
<dbReference type="SUPFAM" id="SSF81321">
    <property type="entry name" value="Family A G protein-coupled receptor-like"/>
    <property type="match status" value="3"/>
</dbReference>
<dbReference type="PANTHER" id="PTHR26451:SF345">
    <property type="entry name" value="OLFACTORY RECEPTOR"/>
    <property type="match status" value="1"/>
</dbReference>
<feature type="transmembrane region" description="Helical" evidence="14">
    <location>
        <begin position="242"/>
        <end position="262"/>
    </location>
</feature>
<comment type="subcellular location">
    <subcellularLocation>
        <location evidence="1">Cell membrane</location>
        <topology evidence="1">Multi-pass membrane protein</topology>
    </subcellularLocation>
</comment>
<name>A0A8J7T7G4_ATRSP</name>
<gene>
    <name evidence="16" type="primary">Or52d1_0</name>
    <name evidence="16" type="ORF">GTO95_0005279</name>
</gene>
<dbReference type="PROSITE" id="PS50262">
    <property type="entry name" value="G_PROTEIN_RECEP_F1_2"/>
    <property type="match status" value="3"/>
</dbReference>
<feature type="transmembrane region" description="Helical" evidence="14">
    <location>
        <begin position="29"/>
        <end position="51"/>
    </location>
</feature>
<feature type="transmembrane region" description="Helical" evidence="14">
    <location>
        <begin position="367"/>
        <end position="387"/>
    </location>
</feature>
<dbReference type="PRINTS" id="PR00245">
    <property type="entry name" value="OLFACTORYR"/>
</dbReference>
<feature type="transmembrane region" description="Helical" evidence="14">
    <location>
        <begin position="746"/>
        <end position="767"/>
    </location>
</feature>
<keyword evidence="7 13" id="KW-0297">G-protein coupled receptor</keyword>
<feature type="transmembrane region" description="Helical" evidence="14">
    <location>
        <begin position="541"/>
        <end position="564"/>
    </location>
</feature>
<evidence type="ECO:0000256" key="3">
    <source>
        <dbReference type="ARBA" id="ARBA00022606"/>
    </source>
</evidence>
<evidence type="ECO:0000256" key="13">
    <source>
        <dbReference type="RuleBase" id="RU000688"/>
    </source>
</evidence>
<evidence type="ECO:0000259" key="15">
    <source>
        <dbReference type="PROSITE" id="PS50262"/>
    </source>
</evidence>
<dbReference type="Gene3D" id="1.20.1070.10">
    <property type="entry name" value="Rhodopsin 7-helix transmembrane proteins"/>
    <property type="match status" value="3"/>
</dbReference>
<keyword evidence="17" id="KW-1185">Reference proteome</keyword>
<evidence type="ECO:0000256" key="10">
    <source>
        <dbReference type="ARBA" id="ARBA00023170"/>
    </source>
</evidence>
<evidence type="ECO:0000256" key="11">
    <source>
        <dbReference type="ARBA" id="ARBA00023180"/>
    </source>
</evidence>
<evidence type="ECO:0000256" key="4">
    <source>
        <dbReference type="ARBA" id="ARBA00022692"/>
    </source>
</evidence>
<reference evidence="16" key="1">
    <citation type="journal article" date="2021" name="Cell">
        <title>Tracing the genetic footprints of vertebrate landing in non-teleost ray-finned fishes.</title>
        <authorList>
            <person name="Bi X."/>
            <person name="Wang K."/>
            <person name="Yang L."/>
            <person name="Pan H."/>
            <person name="Jiang H."/>
            <person name="Wei Q."/>
            <person name="Fang M."/>
            <person name="Yu H."/>
            <person name="Zhu C."/>
            <person name="Cai Y."/>
            <person name="He Y."/>
            <person name="Gan X."/>
            <person name="Zeng H."/>
            <person name="Yu D."/>
            <person name="Zhu Y."/>
            <person name="Jiang H."/>
            <person name="Qiu Q."/>
            <person name="Yang H."/>
            <person name="Zhang Y.E."/>
            <person name="Wang W."/>
            <person name="Zhu M."/>
            <person name="He S."/>
            <person name="Zhang G."/>
        </authorList>
    </citation>
    <scope>NUCLEOTIDE SEQUENCE</scope>
    <source>
        <strain evidence="16">Allg_001</strain>
    </source>
</reference>
<keyword evidence="11" id="KW-0325">Glycoprotein</keyword>
<dbReference type="PROSITE" id="PS00237">
    <property type="entry name" value="G_PROTEIN_RECEP_F1_1"/>
    <property type="match status" value="3"/>
</dbReference>
<feature type="transmembrane region" description="Helical" evidence="14">
    <location>
        <begin position="703"/>
        <end position="725"/>
    </location>
</feature>
<dbReference type="PRINTS" id="PR00237">
    <property type="entry name" value="GPCRRHODOPSN"/>
</dbReference>
<feature type="transmembrane region" description="Helical" evidence="14">
    <location>
        <begin position="607"/>
        <end position="625"/>
    </location>
</feature>
<dbReference type="InterPro" id="IPR052921">
    <property type="entry name" value="GPCR1_Superfamily_Member"/>
</dbReference>
<evidence type="ECO:0000256" key="7">
    <source>
        <dbReference type="ARBA" id="ARBA00023040"/>
    </source>
</evidence>
<protein>
    <submittedName>
        <fullName evidence="16">O52D1 protein</fullName>
    </submittedName>
</protein>
<evidence type="ECO:0000256" key="2">
    <source>
        <dbReference type="ARBA" id="ARBA00022475"/>
    </source>
</evidence>
<dbReference type="GO" id="GO:0005549">
    <property type="term" value="F:odorant binding"/>
    <property type="evidence" value="ECO:0007669"/>
    <property type="project" value="TreeGrafter"/>
</dbReference>
<keyword evidence="8 14" id="KW-0472">Membrane</keyword>
<feature type="transmembrane region" description="Helical" evidence="14">
    <location>
        <begin position="502"/>
        <end position="529"/>
    </location>
</feature>
<evidence type="ECO:0000256" key="9">
    <source>
        <dbReference type="ARBA" id="ARBA00023157"/>
    </source>
</evidence>
<dbReference type="InterPro" id="IPR017452">
    <property type="entry name" value="GPCR_Rhodpsn_7TM"/>
</dbReference>
<dbReference type="AlphaFoldDB" id="A0A8J7T7G4"/>
<keyword evidence="6 14" id="KW-1133">Transmembrane helix</keyword>
<feature type="non-terminal residue" evidence="16">
    <location>
        <position position="876"/>
    </location>
</feature>
<evidence type="ECO:0000256" key="8">
    <source>
        <dbReference type="ARBA" id="ARBA00023136"/>
    </source>
</evidence>
<feature type="domain" description="G-protein coupled receptors family 1 profile" evidence="15">
    <location>
        <begin position="44"/>
        <end position="294"/>
    </location>
</feature>
<keyword evidence="12 13" id="KW-0807">Transducer</keyword>
<dbReference type="PANTHER" id="PTHR26451">
    <property type="entry name" value="G_PROTEIN_RECEP_F1_2 DOMAIN-CONTAINING PROTEIN"/>
    <property type="match status" value="1"/>
</dbReference>
<keyword evidence="2" id="KW-1003">Cell membrane</keyword>
<keyword evidence="9" id="KW-1015">Disulfide bond</keyword>
<feature type="transmembrane region" description="Helical" evidence="14">
    <location>
        <begin position="199"/>
        <end position="221"/>
    </location>
</feature>
<feature type="transmembrane region" description="Helical" evidence="14">
    <location>
        <begin position="663"/>
        <end position="683"/>
    </location>
</feature>
<dbReference type="Proteomes" id="UP000736164">
    <property type="component" value="Unassembled WGS sequence"/>
</dbReference>
<accession>A0A8J7T7G4</accession>
<feature type="transmembrane region" description="Helical" evidence="14">
    <location>
        <begin position="787"/>
        <end position="811"/>
    </location>
</feature>
<dbReference type="GO" id="GO:0004930">
    <property type="term" value="F:G protein-coupled receptor activity"/>
    <property type="evidence" value="ECO:0007669"/>
    <property type="project" value="UniProtKB-KW"/>
</dbReference>
<feature type="non-terminal residue" evidence="16">
    <location>
        <position position="1"/>
    </location>
</feature>
<feature type="transmembrane region" description="Helical" evidence="14">
    <location>
        <begin position="823"/>
        <end position="846"/>
    </location>
</feature>
<feature type="transmembrane region" description="Helical" evidence="14">
    <location>
        <begin position="631"/>
        <end position="656"/>
    </location>
</feature>
<feature type="domain" description="G-protein coupled receptors family 1 profile" evidence="15">
    <location>
        <begin position="347"/>
        <end position="596"/>
    </location>
</feature>
<dbReference type="InterPro" id="IPR000276">
    <property type="entry name" value="GPCR_Rhodpsn"/>
</dbReference>
<evidence type="ECO:0000256" key="6">
    <source>
        <dbReference type="ARBA" id="ARBA00022989"/>
    </source>
</evidence>
<keyword evidence="10 13" id="KW-0675">Receptor</keyword>
<dbReference type="Pfam" id="PF13853">
    <property type="entry name" value="7tm_4"/>
    <property type="match status" value="3"/>
</dbReference>
<feature type="transmembrane region" description="Helical" evidence="14">
    <location>
        <begin position="576"/>
        <end position="595"/>
    </location>
</feature>
<dbReference type="GO" id="GO:0004984">
    <property type="term" value="F:olfactory receptor activity"/>
    <property type="evidence" value="ECO:0007669"/>
    <property type="project" value="InterPro"/>
</dbReference>
<evidence type="ECO:0000313" key="17">
    <source>
        <dbReference type="Proteomes" id="UP000736164"/>
    </source>
</evidence>
<feature type="transmembrane region" description="Helical" evidence="14">
    <location>
        <begin position="331"/>
        <end position="355"/>
    </location>
</feature>
<feature type="transmembrane region" description="Helical" evidence="14">
    <location>
        <begin position="274"/>
        <end position="296"/>
    </location>
</feature>
<evidence type="ECO:0000313" key="16">
    <source>
        <dbReference type="EMBL" id="MBN3313432.1"/>
    </source>
</evidence>
<feature type="transmembrane region" description="Helical" evidence="14">
    <location>
        <begin position="101"/>
        <end position="123"/>
    </location>
</feature>
<keyword evidence="5" id="KW-0552">Olfaction</keyword>
<feature type="transmembrane region" description="Helical" evidence="14">
    <location>
        <begin position="399"/>
        <end position="426"/>
    </location>
</feature>
<dbReference type="FunFam" id="1.20.1070.10:FF:000024">
    <property type="entry name" value="Olfactory receptor"/>
    <property type="match status" value="3"/>
</dbReference>
<dbReference type="InterPro" id="IPR000725">
    <property type="entry name" value="Olfact_rcpt"/>
</dbReference>
<comment type="caution">
    <text evidence="16">The sequence shown here is derived from an EMBL/GenBank/DDBJ whole genome shotgun (WGS) entry which is preliminary data.</text>
</comment>
<keyword evidence="4 13" id="KW-0812">Transmembrane</keyword>
<feature type="transmembrane region" description="Helical" evidence="14">
    <location>
        <begin position="63"/>
        <end position="81"/>
    </location>
</feature>
<feature type="domain" description="G-protein coupled receptors family 1 profile" evidence="15">
    <location>
        <begin position="646"/>
        <end position="876"/>
    </location>
</feature>
<sequence length="876" mass="99815">MIMHNSSIPYYSVSVIFTSYGSLSSLHHLYFTLVLVVYLITLVANIFLMVVIYMEPSLHKPMYIFLFNLALNGLYGSSAFYPQLLDNLLSEVQGSSYVGCLVQVFCMSSYATCAYAILTVMAYDRYVSICKPLLYYRIITHEKVKRLLMFSYFFPVLGTSINTVLTARLPLCELKIHRLFCDNWAVVKNSCINTNLNNVFGLLLIVIFVILPMFFVIFTYSKILMITLKTSKEAQRKALSTCAPHLITFINFSIAVLFALIYNRFDVQQVPAGVNIMISVHFVVIPPLLHPIIYGIRTQEIRKCIRKLLDLAHSHSCSKVMWRSSLDSLRYMYLLFPLLLYFVTVFANVFLMLVIYLEPGLHKPMYIFIFNLALNGLYGSSAFYLKLMDNLLSGGQESSYIYCLVQVFCVTTYGAFTFTILAVMAYDRHVSICQPLQYYSIMTPAKVKGLLTGAYLLPVSGMLIHITLTGRLPLCRFTIHKLFCDNWAVVKLSCVNTNANNVFGLFLTVVFAAFPFVVVLHSYVQILLVCFKATKEAQRKALSTCAPHLITFINFTLASLFSVIYNRFDYQLPTSINVFMSVHFIVIPPLLHPIIYGIRTQDIWKSINSSSSYYGTLIFTSYGSLGNLRYLYITFALLTYLLTVFANVFLMLVIYLESSLHKPMYIFLFNLALNGLYGSSAFYPKLMDNLLSDVQGSSYVGCLVQVFCISTYGTCAYAILTVMAYDRYISICKPLQYYNIMTPAKVRKLLAFSYFFPISGMSVHVWLTSRLPLCRFTIHKLFCHNLAVVNLTCAPHLITFVNFSMATLFSVIYNRLELYVPTYVNLMMSLHIVVIPPLLHPVIYGLRTQEIRKSILKMLSTRRLFTVSSVSCHVTS</sequence>
<dbReference type="GO" id="GO:0005886">
    <property type="term" value="C:plasma membrane"/>
    <property type="evidence" value="ECO:0007669"/>
    <property type="project" value="UniProtKB-SubCell"/>
</dbReference>
<evidence type="ECO:0000256" key="14">
    <source>
        <dbReference type="SAM" id="Phobius"/>
    </source>
</evidence>
<proteinExistence type="inferred from homology"/>
<organism evidence="16 17">
    <name type="scientific">Atractosteus spatula</name>
    <name type="common">Alligator gar</name>
    <name type="synonym">Lepisosteus spatula</name>
    <dbReference type="NCBI Taxonomy" id="7917"/>
    <lineage>
        <taxon>Eukaryota</taxon>
        <taxon>Metazoa</taxon>
        <taxon>Chordata</taxon>
        <taxon>Craniata</taxon>
        <taxon>Vertebrata</taxon>
        <taxon>Euteleostomi</taxon>
        <taxon>Actinopterygii</taxon>
        <taxon>Neopterygii</taxon>
        <taxon>Holostei</taxon>
        <taxon>Semionotiformes</taxon>
        <taxon>Lepisosteidae</taxon>
        <taxon>Atractosteus</taxon>
    </lineage>
</organism>
<dbReference type="EMBL" id="JAAWVO010011661">
    <property type="protein sequence ID" value="MBN3313432.1"/>
    <property type="molecule type" value="Genomic_DNA"/>
</dbReference>
<keyword evidence="3" id="KW-0716">Sensory transduction</keyword>
<evidence type="ECO:0000256" key="1">
    <source>
        <dbReference type="ARBA" id="ARBA00004651"/>
    </source>
</evidence>
<evidence type="ECO:0000256" key="12">
    <source>
        <dbReference type="ARBA" id="ARBA00023224"/>
    </source>
</evidence>
<feature type="transmembrane region" description="Helical" evidence="14">
    <location>
        <begin position="144"/>
        <end position="165"/>
    </location>
</feature>
<comment type="similarity">
    <text evidence="13">Belongs to the G-protein coupled receptor 1 family.</text>
</comment>